<keyword evidence="2" id="KW-1185">Reference proteome</keyword>
<evidence type="ECO:0000313" key="1">
    <source>
        <dbReference type="EMBL" id="WUQ10712.1"/>
    </source>
</evidence>
<protein>
    <recommendedName>
        <fullName evidence="3">Lipoprotein</fullName>
    </recommendedName>
</protein>
<reference evidence="1" key="1">
    <citation type="submission" date="2022-10" db="EMBL/GenBank/DDBJ databases">
        <title>The complete genomes of actinobacterial strains from the NBC collection.</title>
        <authorList>
            <person name="Joergensen T.S."/>
            <person name="Alvarez Arevalo M."/>
            <person name="Sterndorff E.B."/>
            <person name="Faurdal D."/>
            <person name="Vuksanovic O."/>
            <person name="Mourched A.-S."/>
            <person name="Charusanti P."/>
            <person name="Shaw S."/>
            <person name="Blin K."/>
            <person name="Weber T."/>
        </authorList>
    </citation>
    <scope>NUCLEOTIDE SEQUENCE</scope>
    <source>
        <strain evidence="1">NBC_00248</strain>
    </source>
</reference>
<gene>
    <name evidence="1" type="ORF">OG517_04290</name>
</gene>
<name>A0ABZ1T4I3_STRVG</name>
<dbReference type="RefSeq" id="WP_328960243.1">
    <property type="nucleotide sequence ID" value="NZ_CP108090.1"/>
</dbReference>
<dbReference type="EMBL" id="CP108090">
    <property type="protein sequence ID" value="WUQ10712.1"/>
    <property type="molecule type" value="Genomic_DNA"/>
</dbReference>
<sequence length="145" mass="15625">MAALAACTALVAGCGNETAPDWAYPELGKTLRSLSRDLDEACGRTETPESCAQDLDRLTAPTERAFAQVLDHRLLDVATVAAMNALDRAREVRVAAAREARSRQDPHHLPLARAVAAEKRAYQNLLAELERLRTAPPPGDGTDPV</sequence>
<proteinExistence type="predicted"/>
<evidence type="ECO:0008006" key="3">
    <source>
        <dbReference type="Google" id="ProtNLM"/>
    </source>
</evidence>
<dbReference type="Proteomes" id="UP001432039">
    <property type="component" value="Chromosome"/>
</dbReference>
<accession>A0ABZ1T4I3</accession>
<organism evidence="1 2">
    <name type="scientific">Streptomyces virginiae</name>
    <name type="common">Streptomyces cinnamonensis</name>
    <dbReference type="NCBI Taxonomy" id="1961"/>
    <lineage>
        <taxon>Bacteria</taxon>
        <taxon>Bacillati</taxon>
        <taxon>Actinomycetota</taxon>
        <taxon>Actinomycetes</taxon>
        <taxon>Kitasatosporales</taxon>
        <taxon>Streptomycetaceae</taxon>
        <taxon>Streptomyces</taxon>
    </lineage>
</organism>
<evidence type="ECO:0000313" key="2">
    <source>
        <dbReference type="Proteomes" id="UP001432039"/>
    </source>
</evidence>